<sequence>MIRPMRLAATGTAAVSLALALTACGQTAATQAPAAGGGADAGAGAGTEGIGLLLPESTSSTRYDAFDKPLIEKTVAGLCTKCTVSYANAGGDANAQKKQFDDMVAKGVKVILLDPVDAKLTAPWVDAANAKGVKVVAYDRLAQGKVAAYVSFDNQQTGQLQGQSLLDALGPKASAASVVMIDGAESDPNAAQFKAGAHLALDGKVKIPYEQSGEWKPDVATAKMNEAIQSLGKNGFQAVYAANDGMAAAVIEALKAAGIKNVPVGGQDASIDAIRRVLTGEQAYTIYKPYKPETDAAGTIAVQLAEGMDISTTATSSTDSGGLRIPSLLLTPIVVTKSRVEATVVVGGLYKASDICTQQYQDACAEAGVK</sequence>
<proteinExistence type="predicted"/>
<dbReference type="Proteomes" id="UP001212821">
    <property type="component" value="Chromosome"/>
</dbReference>
<dbReference type="Gene3D" id="3.40.50.2300">
    <property type="match status" value="2"/>
</dbReference>
<feature type="domain" description="Periplasmic binding protein" evidence="4">
    <location>
        <begin position="54"/>
        <end position="307"/>
    </location>
</feature>
<dbReference type="InterPro" id="IPR050555">
    <property type="entry name" value="Bact_Solute-Bind_Prot2"/>
</dbReference>
<evidence type="ECO:0000313" key="5">
    <source>
        <dbReference type="EMBL" id="WBP89819.1"/>
    </source>
</evidence>
<dbReference type="Pfam" id="PF13407">
    <property type="entry name" value="Peripla_BP_4"/>
    <property type="match status" value="1"/>
</dbReference>
<dbReference type="SUPFAM" id="SSF53822">
    <property type="entry name" value="Periplasmic binding protein-like I"/>
    <property type="match status" value="1"/>
</dbReference>
<comment type="subcellular location">
    <subcellularLocation>
        <location evidence="1">Cell envelope</location>
    </subcellularLocation>
</comment>
<evidence type="ECO:0000313" key="6">
    <source>
        <dbReference type="Proteomes" id="UP001212821"/>
    </source>
</evidence>
<feature type="signal peptide" evidence="3">
    <location>
        <begin position="1"/>
        <end position="28"/>
    </location>
</feature>
<dbReference type="PANTHER" id="PTHR30036:SF1">
    <property type="entry name" value="D-XYLOSE-BINDING PERIPLASMIC PROTEIN"/>
    <property type="match status" value="1"/>
</dbReference>
<dbReference type="InterPro" id="IPR025997">
    <property type="entry name" value="SBP_2_dom"/>
</dbReference>
<reference evidence="6" key="1">
    <citation type="submission" date="2022-12" db="EMBL/GenBank/DDBJ databases">
        <authorList>
            <person name="Mo P."/>
        </authorList>
    </citation>
    <scope>NUCLEOTIDE SEQUENCE [LARGE SCALE GENOMIC DNA]</scope>
    <source>
        <strain evidence="6">HUAS 3-15</strain>
    </source>
</reference>
<dbReference type="InterPro" id="IPR028082">
    <property type="entry name" value="Peripla_BP_I"/>
</dbReference>
<protein>
    <submittedName>
        <fullName evidence="5">Substrate-binding domain-containing protein</fullName>
    </submittedName>
</protein>
<evidence type="ECO:0000256" key="2">
    <source>
        <dbReference type="ARBA" id="ARBA00022729"/>
    </source>
</evidence>
<keyword evidence="6" id="KW-1185">Reference proteome</keyword>
<keyword evidence="2 3" id="KW-0732">Signal</keyword>
<gene>
    <name evidence="5" type="ORF">O1G21_30855</name>
</gene>
<accession>A0ABY7QAS1</accession>
<dbReference type="PANTHER" id="PTHR30036">
    <property type="entry name" value="D-XYLOSE-BINDING PERIPLASMIC PROTEIN"/>
    <property type="match status" value="1"/>
</dbReference>
<feature type="chain" id="PRO_5047194840" evidence="3">
    <location>
        <begin position="29"/>
        <end position="370"/>
    </location>
</feature>
<dbReference type="PROSITE" id="PS51257">
    <property type="entry name" value="PROKAR_LIPOPROTEIN"/>
    <property type="match status" value="1"/>
</dbReference>
<organism evidence="5 6">
    <name type="scientific">Kitasatospora cathayae</name>
    <dbReference type="NCBI Taxonomy" id="3004092"/>
    <lineage>
        <taxon>Bacteria</taxon>
        <taxon>Bacillati</taxon>
        <taxon>Actinomycetota</taxon>
        <taxon>Actinomycetes</taxon>
        <taxon>Kitasatosporales</taxon>
        <taxon>Streptomycetaceae</taxon>
        <taxon>Kitasatospora</taxon>
    </lineage>
</organism>
<evidence type="ECO:0000256" key="3">
    <source>
        <dbReference type="SAM" id="SignalP"/>
    </source>
</evidence>
<dbReference type="RefSeq" id="WP_270148278.1">
    <property type="nucleotide sequence ID" value="NZ_CP115450.1"/>
</dbReference>
<dbReference type="EMBL" id="CP115450">
    <property type="protein sequence ID" value="WBP89819.1"/>
    <property type="molecule type" value="Genomic_DNA"/>
</dbReference>
<evidence type="ECO:0000256" key="1">
    <source>
        <dbReference type="ARBA" id="ARBA00004196"/>
    </source>
</evidence>
<name>A0ABY7QAS1_9ACTN</name>
<evidence type="ECO:0000259" key="4">
    <source>
        <dbReference type="Pfam" id="PF13407"/>
    </source>
</evidence>